<dbReference type="Pfam" id="PF00672">
    <property type="entry name" value="HAMP"/>
    <property type="match status" value="1"/>
</dbReference>
<dbReference type="SUPFAM" id="SSF58104">
    <property type="entry name" value="Methyl-accepting chemotaxis protein (MCP) signaling domain"/>
    <property type="match status" value="1"/>
</dbReference>
<comment type="similarity">
    <text evidence="5">Belongs to the methyl-accepting chemotaxis (MCP) protein family.</text>
</comment>
<organism evidence="10 11">
    <name type="scientific">Viridibacillus arvi</name>
    <dbReference type="NCBI Taxonomy" id="263475"/>
    <lineage>
        <taxon>Bacteria</taxon>
        <taxon>Bacillati</taxon>
        <taxon>Bacillota</taxon>
        <taxon>Bacilli</taxon>
        <taxon>Bacillales</taxon>
        <taxon>Caryophanaceae</taxon>
        <taxon>Viridibacillus</taxon>
    </lineage>
</organism>
<keyword evidence="3 7" id="KW-0472">Membrane</keyword>
<dbReference type="OrthoDB" id="107771at2"/>
<evidence type="ECO:0008006" key="12">
    <source>
        <dbReference type="Google" id="ProtNLM"/>
    </source>
</evidence>
<dbReference type="Pfam" id="PF12729">
    <property type="entry name" value="4HB_MCP_1"/>
    <property type="match status" value="1"/>
</dbReference>
<evidence type="ECO:0000256" key="2">
    <source>
        <dbReference type="ARBA" id="ARBA00022475"/>
    </source>
</evidence>
<keyword evidence="7" id="KW-1133">Transmembrane helix</keyword>
<evidence type="ECO:0000259" key="8">
    <source>
        <dbReference type="PROSITE" id="PS50111"/>
    </source>
</evidence>
<feature type="domain" description="HAMP" evidence="9">
    <location>
        <begin position="203"/>
        <end position="256"/>
    </location>
</feature>
<dbReference type="RefSeq" id="WP_157059229.1">
    <property type="nucleotide sequence ID" value="NZ_LILB01000005.1"/>
</dbReference>
<dbReference type="Pfam" id="PF00015">
    <property type="entry name" value="MCPsignal"/>
    <property type="match status" value="1"/>
</dbReference>
<accession>A0A0M0LD09</accession>
<dbReference type="EMBL" id="LILB01000005">
    <property type="protein sequence ID" value="KOO48787.1"/>
    <property type="molecule type" value="Genomic_DNA"/>
</dbReference>
<dbReference type="InterPro" id="IPR004089">
    <property type="entry name" value="MCPsignal_dom"/>
</dbReference>
<proteinExistence type="inferred from homology"/>
<evidence type="ECO:0000256" key="6">
    <source>
        <dbReference type="PROSITE-ProRule" id="PRU00284"/>
    </source>
</evidence>
<evidence type="ECO:0000256" key="5">
    <source>
        <dbReference type="ARBA" id="ARBA00029447"/>
    </source>
</evidence>
<feature type="domain" description="Methyl-accepting transducer" evidence="8">
    <location>
        <begin position="275"/>
        <end position="511"/>
    </location>
</feature>
<name>A0A0M0LD09_9BACL</name>
<dbReference type="InterPro" id="IPR003660">
    <property type="entry name" value="HAMP_dom"/>
</dbReference>
<evidence type="ECO:0000313" key="11">
    <source>
        <dbReference type="Proteomes" id="UP000036867"/>
    </source>
</evidence>
<evidence type="ECO:0000313" key="10">
    <source>
        <dbReference type="EMBL" id="KOO48787.1"/>
    </source>
</evidence>
<sequence>MKIGKKILLGFTLMVILIGISSIFTVKHTREINQSLDELVDRRFVQIRLVDDIQYEMALQGSYLRGYLLQKHSKSLESLRDHQVIFDEKLAELESIAQSNTMKELVADSITAKQEFDRYTKETIYAHQTGNAIKATQLMNEQIQPINDKILSNAEDMLTYQNEQLEKIQLNAIDKTNYATLSAIINFIVNLVVATVICIIITRMISTPVRKLNEGVKLIAKGDLSQPEIMIRTKDELRELADSFNEMKQNLRHLILATNNSAEHLSTSAAELSASTEEVSQTSENVSTSIETTSLNASMSSAAAKESVIAMDETASGVQRITESTQTLHTTAIDTLSIAEEGQNKLIDAKEQMQNIYDATVLVTELTKQLGLQTAEIENITKVITGITEQTNLLALNAAIEAARAGEHGKGFAVVADEVRKLAEESKLSANKIVNLTATIQRDTKNVETGVSQGLKTVEEGVKIIEQADVSFHSITGAVRSMTSQIEDISAASEEISASAEEVAASISEIANHSDGTSVQIEAVSSSIEEQVASMQEVHSIAQDLNAKSVSLQKEIQQFKL</sequence>
<dbReference type="AlphaFoldDB" id="A0A0M0LD09"/>
<dbReference type="Gene3D" id="1.10.287.950">
    <property type="entry name" value="Methyl-accepting chemotaxis protein"/>
    <property type="match status" value="1"/>
</dbReference>
<dbReference type="GO" id="GO:0007165">
    <property type="term" value="P:signal transduction"/>
    <property type="evidence" value="ECO:0007669"/>
    <property type="project" value="UniProtKB-KW"/>
</dbReference>
<dbReference type="Proteomes" id="UP000036867">
    <property type="component" value="Unassembled WGS sequence"/>
</dbReference>
<dbReference type="PANTHER" id="PTHR32089">
    <property type="entry name" value="METHYL-ACCEPTING CHEMOTAXIS PROTEIN MCPB"/>
    <property type="match status" value="1"/>
</dbReference>
<dbReference type="STRING" id="263475.AMD00_10170"/>
<evidence type="ECO:0000256" key="3">
    <source>
        <dbReference type="ARBA" id="ARBA00023136"/>
    </source>
</evidence>
<dbReference type="PATRIC" id="fig|263475.3.peg.3245"/>
<reference evidence="11" key="1">
    <citation type="submission" date="2015-08" db="EMBL/GenBank/DDBJ databases">
        <title>Fjat-10028 dsm 16317.</title>
        <authorList>
            <person name="Liu B."/>
            <person name="Wang J."/>
            <person name="Zhu Y."/>
            <person name="Liu G."/>
            <person name="Chen Q."/>
            <person name="Chen Z."/>
            <person name="Lan J."/>
            <person name="Che J."/>
            <person name="Ge C."/>
            <person name="Shi H."/>
            <person name="Pan Z."/>
            <person name="Liu X."/>
        </authorList>
    </citation>
    <scope>NUCLEOTIDE SEQUENCE [LARGE SCALE GENOMIC DNA]</scope>
    <source>
        <strain evidence="11">DSM 16317</strain>
    </source>
</reference>
<dbReference type="SMART" id="SM00304">
    <property type="entry name" value="HAMP"/>
    <property type="match status" value="1"/>
</dbReference>
<dbReference type="PROSITE" id="PS50111">
    <property type="entry name" value="CHEMOTAXIS_TRANSDUC_2"/>
    <property type="match status" value="1"/>
</dbReference>
<dbReference type="SMART" id="SM00283">
    <property type="entry name" value="MA"/>
    <property type="match status" value="1"/>
</dbReference>
<keyword evidence="2" id="KW-1003">Cell membrane</keyword>
<keyword evidence="7" id="KW-0812">Transmembrane</keyword>
<dbReference type="GeneID" id="301136463"/>
<gene>
    <name evidence="10" type="ORF">AMD00_10170</name>
</gene>
<comment type="subcellular location">
    <subcellularLocation>
        <location evidence="1">Cell membrane</location>
    </subcellularLocation>
</comment>
<feature type="transmembrane region" description="Helical" evidence="7">
    <location>
        <begin position="7"/>
        <end position="26"/>
    </location>
</feature>
<dbReference type="Gene3D" id="6.10.340.10">
    <property type="match status" value="1"/>
</dbReference>
<keyword evidence="4 6" id="KW-0807">Transducer</keyword>
<dbReference type="CDD" id="cd06225">
    <property type="entry name" value="HAMP"/>
    <property type="match status" value="1"/>
</dbReference>
<dbReference type="PROSITE" id="PS50885">
    <property type="entry name" value="HAMP"/>
    <property type="match status" value="1"/>
</dbReference>
<keyword evidence="11" id="KW-1185">Reference proteome</keyword>
<evidence type="ECO:0000259" key="9">
    <source>
        <dbReference type="PROSITE" id="PS50885"/>
    </source>
</evidence>
<comment type="caution">
    <text evidence="10">The sequence shown here is derived from an EMBL/GenBank/DDBJ whole genome shotgun (WGS) entry which is preliminary data.</text>
</comment>
<evidence type="ECO:0000256" key="7">
    <source>
        <dbReference type="SAM" id="Phobius"/>
    </source>
</evidence>
<dbReference type="CDD" id="cd11386">
    <property type="entry name" value="MCP_signal"/>
    <property type="match status" value="1"/>
</dbReference>
<dbReference type="InterPro" id="IPR024478">
    <property type="entry name" value="HlyB_4HB_MCP"/>
</dbReference>
<feature type="transmembrane region" description="Helical" evidence="7">
    <location>
        <begin position="178"/>
        <end position="201"/>
    </location>
</feature>
<dbReference type="GO" id="GO:0005886">
    <property type="term" value="C:plasma membrane"/>
    <property type="evidence" value="ECO:0007669"/>
    <property type="project" value="UniProtKB-SubCell"/>
</dbReference>
<dbReference type="PANTHER" id="PTHR32089:SF112">
    <property type="entry name" value="LYSOZYME-LIKE PROTEIN-RELATED"/>
    <property type="match status" value="1"/>
</dbReference>
<protein>
    <recommendedName>
        <fullName evidence="12">Chemotaxis protein</fullName>
    </recommendedName>
</protein>
<evidence type="ECO:0000256" key="1">
    <source>
        <dbReference type="ARBA" id="ARBA00004236"/>
    </source>
</evidence>
<evidence type="ECO:0000256" key="4">
    <source>
        <dbReference type="ARBA" id="ARBA00023224"/>
    </source>
</evidence>